<dbReference type="Proteomes" id="UP000177622">
    <property type="component" value="Unassembled WGS sequence"/>
</dbReference>
<dbReference type="EMBL" id="LXJU01000009">
    <property type="protein sequence ID" value="OGE52755.1"/>
    <property type="molecule type" value="Genomic_DNA"/>
</dbReference>
<dbReference type="PANTHER" id="PTHR47804:SF1">
    <property type="entry name" value="DUF2421 DOMAIN-CONTAINING PROTEIN"/>
    <property type="match status" value="1"/>
</dbReference>
<keyword evidence="8" id="KW-1185">Reference proteome</keyword>
<dbReference type="InterPro" id="IPR049453">
    <property type="entry name" value="Memb_transporter_dom"/>
</dbReference>
<dbReference type="Pfam" id="PF13515">
    <property type="entry name" value="FUSC_2"/>
    <property type="match status" value="1"/>
</dbReference>
<reference evidence="7 8" key="1">
    <citation type="journal article" date="2016" name="Sci. Rep.">
        <title>Penicillium arizonense, a new, genome sequenced fungal species, reveals a high chemical diversity in secreted metabolites.</title>
        <authorList>
            <person name="Grijseels S."/>
            <person name="Nielsen J.C."/>
            <person name="Randelovic M."/>
            <person name="Nielsen J."/>
            <person name="Nielsen K.F."/>
            <person name="Workman M."/>
            <person name="Frisvad J.C."/>
        </authorList>
    </citation>
    <scope>NUCLEOTIDE SEQUENCE [LARGE SCALE GENOMIC DNA]</scope>
    <source>
        <strain evidence="7 8">CBS 141311</strain>
    </source>
</reference>
<sequence>MTIGASNTTGYARFLGTCLGALCSIGAWYITGGNAFRLAVVGFVMALGPFYMIIVKGKGPMGRFILLTYNLSVLYAFSYSQIDGSEQDDGGEQLDITKIALHRVISVISGCIWGIIITRGIWPIRARTKLNDTLHLLWFRLGLIWKSDPLNTMATAEASMPVLYMNSHDKNEIERLLSQLENLQVSARSEFELKSPFPDTEYSNIIRQTRGIVSNFHSMNLILVNTPTPSEGQISLLRYTAAVRQQLSERIGHLLAAMASSIVLESSSSDVPTNIKDSRDRLLAQISHYRQGRMASSLTDGEDYVLLSSFVLVTQLLSNEISEIMVELGRIFPVSDDEVSVNADRV</sequence>
<feature type="domain" description="Integral membrane bound transporter" evidence="6">
    <location>
        <begin position="1"/>
        <end position="117"/>
    </location>
</feature>
<dbReference type="GO" id="GO:0016020">
    <property type="term" value="C:membrane"/>
    <property type="evidence" value="ECO:0007669"/>
    <property type="project" value="UniProtKB-SubCell"/>
</dbReference>
<gene>
    <name evidence="7" type="ORF">PENARI_c009G02317</name>
</gene>
<evidence type="ECO:0000256" key="2">
    <source>
        <dbReference type="ARBA" id="ARBA00022692"/>
    </source>
</evidence>
<dbReference type="GeneID" id="34576511"/>
<evidence type="ECO:0000256" key="1">
    <source>
        <dbReference type="ARBA" id="ARBA00004141"/>
    </source>
</evidence>
<protein>
    <recommendedName>
        <fullName evidence="6">Integral membrane bound transporter domain-containing protein</fullName>
    </recommendedName>
</protein>
<comment type="subcellular location">
    <subcellularLocation>
        <location evidence="1">Membrane</location>
        <topology evidence="1">Multi-pass membrane protein</topology>
    </subcellularLocation>
</comment>
<accession>A0A1F5LHZ5</accession>
<comment type="caution">
    <text evidence="7">The sequence shown here is derived from an EMBL/GenBank/DDBJ whole genome shotgun (WGS) entry which is preliminary data.</text>
</comment>
<keyword evidence="4 5" id="KW-0472">Membrane</keyword>
<dbReference type="InterPro" id="IPR052430">
    <property type="entry name" value="IVT-Associated"/>
</dbReference>
<evidence type="ECO:0000256" key="5">
    <source>
        <dbReference type="SAM" id="Phobius"/>
    </source>
</evidence>
<organism evidence="7 8">
    <name type="scientific">Penicillium arizonense</name>
    <dbReference type="NCBI Taxonomy" id="1835702"/>
    <lineage>
        <taxon>Eukaryota</taxon>
        <taxon>Fungi</taxon>
        <taxon>Dikarya</taxon>
        <taxon>Ascomycota</taxon>
        <taxon>Pezizomycotina</taxon>
        <taxon>Eurotiomycetes</taxon>
        <taxon>Eurotiomycetidae</taxon>
        <taxon>Eurotiales</taxon>
        <taxon>Aspergillaceae</taxon>
        <taxon>Penicillium</taxon>
    </lineage>
</organism>
<name>A0A1F5LHZ5_PENAI</name>
<feature type="transmembrane region" description="Helical" evidence="5">
    <location>
        <begin position="36"/>
        <end position="54"/>
    </location>
</feature>
<keyword evidence="3 5" id="KW-1133">Transmembrane helix</keyword>
<proteinExistence type="predicted"/>
<dbReference type="RefSeq" id="XP_022488195.1">
    <property type="nucleotide sequence ID" value="XM_022631777.1"/>
</dbReference>
<evidence type="ECO:0000313" key="7">
    <source>
        <dbReference type="EMBL" id="OGE52755.1"/>
    </source>
</evidence>
<dbReference type="OrthoDB" id="329835at2759"/>
<evidence type="ECO:0000256" key="3">
    <source>
        <dbReference type="ARBA" id="ARBA00022989"/>
    </source>
</evidence>
<feature type="transmembrane region" description="Helical" evidence="5">
    <location>
        <begin position="12"/>
        <end position="30"/>
    </location>
</feature>
<dbReference type="STRING" id="1835702.A0A1F5LHZ5"/>
<evidence type="ECO:0000256" key="4">
    <source>
        <dbReference type="ARBA" id="ARBA00023136"/>
    </source>
</evidence>
<feature type="transmembrane region" description="Helical" evidence="5">
    <location>
        <begin position="100"/>
        <end position="122"/>
    </location>
</feature>
<keyword evidence="2 5" id="KW-0812">Transmembrane</keyword>
<evidence type="ECO:0000313" key="8">
    <source>
        <dbReference type="Proteomes" id="UP000177622"/>
    </source>
</evidence>
<dbReference type="PANTHER" id="PTHR47804">
    <property type="entry name" value="60S RIBOSOMAL PROTEIN L19"/>
    <property type="match status" value="1"/>
</dbReference>
<dbReference type="AlphaFoldDB" id="A0A1F5LHZ5"/>
<feature type="transmembrane region" description="Helical" evidence="5">
    <location>
        <begin position="61"/>
        <end position="80"/>
    </location>
</feature>
<evidence type="ECO:0000259" key="6">
    <source>
        <dbReference type="Pfam" id="PF13515"/>
    </source>
</evidence>